<evidence type="ECO:0000313" key="2">
    <source>
        <dbReference type="EMBL" id="EME87979.1"/>
    </source>
</evidence>
<dbReference type="RefSeq" id="XP_007920409.1">
    <property type="nucleotide sequence ID" value="XM_007922218.1"/>
</dbReference>
<keyword evidence="1" id="KW-0732">Signal</keyword>
<dbReference type="GeneID" id="19341151"/>
<name>N1Q6I0_PSEFD</name>
<feature type="chain" id="PRO_5004109611" description="FIST domain-containing protein" evidence="1">
    <location>
        <begin position="28"/>
        <end position="667"/>
    </location>
</feature>
<evidence type="ECO:0000313" key="3">
    <source>
        <dbReference type="Proteomes" id="UP000016932"/>
    </source>
</evidence>
<dbReference type="Proteomes" id="UP000016932">
    <property type="component" value="Unassembled WGS sequence"/>
</dbReference>
<evidence type="ECO:0008006" key="4">
    <source>
        <dbReference type="Google" id="ProtNLM"/>
    </source>
</evidence>
<dbReference type="VEuPathDB" id="FungiDB:MYCFIDRAFT_75810"/>
<gene>
    <name evidence="2" type="ORF">MYCFIDRAFT_75810</name>
</gene>
<proteinExistence type="predicted"/>
<dbReference type="AlphaFoldDB" id="N1Q6I0"/>
<sequence>MAPIWTWRINVLFLVAVAPLPEVGVDGLRADSTAGVSGGPASFCVWAFEDVQRRHSLTRIQEDAKHIGRAGACAYWQLFTSRAGVLRGWPSTQQRYISGSGKQLQARGEHEELTSDSAAAARLERRHGSFFGTVAVANLAAQTNIEHLISQIQPLRCGRPADASTYPSQLTLLLTPSFAKHATDAELPIRVLERFHSRAAVDKPIDAITAVVDRLPIPNGSEYGCEGIAYALFTEAKPLDTESQVALRKEKTKPGSLCFHIPTYKGCHRLYHTQIQLPLAQTIFSTGLPSTLIHNHYEPSSGDGRQRLVQTRELESHEVRLAVRNLDQSLSYDAPLVPLTPFRLIQNSMGNIVRTLAPVTATEHRPIFDLKGDKVAYDQNIGEYKSQEGRAFPASQELEAAVQDYFKKLDIVPEPVQVWALVIPSPTKVSNSEDNSLAQLTALDKEDIRSLWSPILDQRTQPAKELSNVTGGYRAGLRKAQFFPMLLEGARFIKVLSGGGGWGKKAGLLSFDPDSSYSTREIRSQTGWNFSLDDEKALQESQKQALGEVVKEGELVAFYMARSENADTALKQGLLGEASLNGPTLQEAVTFGAIPSSIESASGRSAMSDDSDEYRNSIRHFVNQFGALSEGGMAVTLTKDGTVLTQTKMDMPFGKLRLALGSKASEQ</sequence>
<feature type="signal peptide" evidence="1">
    <location>
        <begin position="1"/>
        <end position="27"/>
    </location>
</feature>
<dbReference type="OrthoDB" id="1744869at2759"/>
<dbReference type="STRING" id="383855.N1Q6I0"/>
<reference evidence="2 3" key="1">
    <citation type="journal article" date="2012" name="PLoS Pathog.">
        <title>Diverse lifestyles and strategies of plant pathogenesis encoded in the genomes of eighteen Dothideomycetes fungi.</title>
        <authorList>
            <person name="Ohm R.A."/>
            <person name="Feau N."/>
            <person name="Henrissat B."/>
            <person name="Schoch C.L."/>
            <person name="Horwitz B.A."/>
            <person name="Barry K.W."/>
            <person name="Condon B.J."/>
            <person name="Copeland A.C."/>
            <person name="Dhillon B."/>
            <person name="Glaser F."/>
            <person name="Hesse C.N."/>
            <person name="Kosti I."/>
            <person name="LaButti K."/>
            <person name="Lindquist E.A."/>
            <person name="Lucas S."/>
            <person name="Salamov A.A."/>
            <person name="Bradshaw R.E."/>
            <person name="Ciuffetti L."/>
            <person name="Hamelin R.C."/>
            <person name="Kema G.H.J."/>
            <person name="Lawrence C."/>
            <person name="Scott J.A."/>
            <person name="Spatafora J.W."/>
            <person name="Turgeon B.G."/>
            <person name="de Wit P.J.G.M."/>
            <person name="Zhong S."/>
            <person name="Goodwin S.B."/>
            <person name="Grigoriev I.V."/>
        </authorList>
    </citation>
    <scope>NUCLEOTIDE SEQUENCE [LARGE SCALE GENOMIC DNA]</scope>
    <source>
        <strain evidence="2 3">CIRAD86</strain>
    </source>
</reference>
<accession>N1Q6I0</accession>
<evidence type="ECO:0000256" key="1">
    <source>
        <dbReference type="SAM" id="SignalP"/>
    </source>
</evidence>
<protein>
    <recommendedName>
        <fullName evidence="4">FIST domain-containing protein</fullName>
    </recommendedName>
</protein>
<dbReference type="EMBL" id="KB446555">
    <property type="protein sequence ID" value="EME87979.1"/>
    <property type="molecule type" value="Genomic_DNA"/>
</dbReference>
<dbReference type="HOGENOM" id="CLU_411681_0_0_1"/>
<organism evidence="2 3">
    <name type="scientific">Pseudocercospora fijiensis (strain CIRAD86)</name>
    <name type="common">Black leaf streak disease fungus</name>
    <name type="synonym">Mycosphaerella fijiensis</name>
    <dbReference type="NCBI Taxonomy" id="383855"/>
    <lineage>
        <taxon>Eukaryota</taxon>
        <taxon>Fungi</taxon>
        <taxon>Dikarya</taxon>
        <taxon>Ascomycota</taxon>
        <taxon>Pezizomycotina</taxon>
        <taxon>Dothideomycetes</taxon>
        <taxon>Dothideomycetidae</taxon>
        <taxon>Mycosphaerellales</taxon>
        <taxon>Mycosphaerellaceae</taxon>
        <taxon>Pseudocercospora</taxon>
    </lineage>
</organism>
<keyword evidence="3" id="KW-1185">Reference proteome</keyword>
<dbReference type="KEGG" id="pfj:MYCFIDRAFT_75810"/>
<dbReference type="eggNOG" id="ENOG502SB4N">
    <property type="taxonomic scope" value="Eukaryota"/>
</dbReference>